<gene>
    <name evidence="2" type="ORF">HPP92_028534</name>
</gene>
<evidence type="ECO:0000256" key="1">
    <source>
        <dbReference type="SAM" id="MobiDB-lite"/>
    </source>
</evidence>
<dbReference type="Proteomes" id="UP000636800">
    <property type="component" value="Unassembled WGS sequence"/>
</dbReference>
<proteinExistence type="predicted"/>
<evidence type="ECO:0000313" key="2">
    <source>
        <dbReference type="EMBL" id="KAG0447088.1"/>
    </source>
</evidence>
<reference evidence="2 3" key="1">
    <citation type="journal article" date="2020" name="Nat. Food">
        <title>A phased Vanilla planifolia genome enables genetic improvement of flavour and production.</title>
        <authorList>
            <person name="Hasing T."/>
            <person name="Tang H."/>
            <person name="Brym M."/>
            <person name="Khazi F."/>
            <person name="Huang T."/>
            <person name="Chambers A.H."/>
        </authorList>
    </citation>
    <scope>NUCLEOTIDE SEQUENCE [LARGE SCALE GENOMIC DNA]</scope>
    <source>
        <tissue evidence="2">Leaf</tissue>
    </source>
</reference>
<evidence type="ECO:0000313" key="3">
    <source>
        <dbReference type="Proteomes" id="UP000636800"/>
    </source>
</evidence>
<sequence>MGFPLGYSELIIPKPLLQIVLFFNLLRRILVRFLDAVGLGDLLESDDVLPLEPPTDAPLTVRSVTAMLIQDMLPVVLFKDLLDGRRRRNPIDGPWRTPAPSASTNSNHGGGPAAEQLPARLPPLLPRSVDGDRSANLPSLPRAARSRGVAGGLPPPPVGSHCGRRRCRLR</sequence>
<keyword evidence="3" id="KW-1185">Reference proteome</keyword>
<dbReference type="OrthoDB" id="41492at2759"/>
<dbReference type="AlphaFoldDB" id="A0A835P717"/>
<feature type="region of interest" description="Disordered" evidence="1">
    <location>
        <begin position="89"/>
        <end position="170"/>
    </location>
</feature>
<protein>
    <submittedName>
        <fullName evidence="2">Uncharacterized protein</fullName>
    </submittedName>
</protein>
<dbReference type="EMBL" id="JADCNL010000509">
    <property type="protein sequence ID" value="KAG0447088.1"/>
    <property type="molecule type" value="Genomic_DNA"/>
</dbReference>
<organism evidence="2 3">
    <name type="scientific">Vanilla planifolia</name>
    <name type="common">Vanilla</name>
    <dbReference type="NCBI Taxonomy" id="51239"/>
    <lineage>
        <taxon>Eukaryota</taxon>
        <taxon>Viridiplantae</taxon>
        <taxon>Streptophyta</taxon>
        <taxon>Embryophyta</taxon>
        <taxon>Tracheophyta</taxon>
        <taxon>Spermatophyta</taxon>
        <taxon>Magnoliopsida</taxon>
        <taxon>Liliopsida</taxon>
        <taxon>Asparagales</taxon>
        <taxon>Orchidaceae</taxon>
        <taxon>Vanilloideae</taxon>
        <taxon>Vanilleae</taxon>
        <taxon>Vanilla</taxon>
    </lineage>
</organism>
<name>A0A835P717_VANPL</name>
<accession>A0A835P717</accession>
<comment type="caution">
    <text evidence="2">The sequence shown here is derived from an EMBL/GenBank/DDBJ whole genome shotgun (WGS) entry which is preliminary data.</text>
</comment>